<feature type="domain" description="Saposin B-type" evidence="8">
    <location>
        <begin position="100"/>
        <end position="182"/>
    </location>
</feature>
<name>A0ABD1DGD9_CULPP</name>
<dbReference type="Gene3D" id="1.10.225.10">
    <property type="entry name" value="Saposin-like"/>
    <property type="match status" value="8"/>
</dbReference>
<dbReference type="InterPro" id="IPR008139">
    <property type="entry name" value="SaposinB_dom"/>
</dbReference>
<protein>
    <recommendedName>
        <fullName evidence="12">Saposin</fullName>
    </recommendedName>
</protein>
<evidence type="ECO:0000256" key="4">
    <source>
        <dbReference type="ARBA" id="ARBA00022737"/>
    </source>
</evidence>
<dbReference type="Pfam" id="PF02199">
    <property type="entry name" value="SapA"/>
    <property type="match status" value="2"/>
</dbReference>
<dbReference type="SMART" id="SM00162">
    <property type="entry name" value="SAPA"/>
    <property type="match status" value="2"/>
</dbReference>
<dbReference type="PRINTS" id="PR01797">
    <property type="entry name" value="SAPOSIN"/>
</dbReference>
<evidence type="ECO:0008006" key="12">
    <source>
        <dbReference type="Google" id="ProtNLM"/>
    </source>
</evidence>
<dbReference type="InterPro" id="IPR008373">
    <property type="entry name" value="Saposin"/>
</dbReference>
<evidence type="ECO:0000256" key="2">
    <source>
        <dbReference type="ARBA" id="ARBA00022525"/>
    </source>
</evidence>
<feature type="compositionally biased region" description="Basic and acidic residues" evidence="7">
    <location>
        <begin position="1"/>
        <end position="23"/>
    </location>
</feature>
<feature type="domain" description="Saposin B-type" evidence="8">
    <location>
        <begin position="708"/>
        <end position="788"/>
    </location>
</feature>
<dbReference type="Pfam" id="PF05184">
    <property type="entry name" value="SapB_1"/>
    <property type="match status" value="6"/>
</dbReference>
<dbReference type="Proteomes" id="UP001562425">
    <property type="component" value="Unassembled WGS sequence"/>
</dbReference>
<dbReference type="PROSITE" id="PS50015">
    <property type="entry name" value="SAP_B"/>
    <property type="match status" value="8"/>
</dbReference>
<keyword evidence="11" id="KW-1185">Reference proteome</keyword>
<dbReference type="PROSITE" id="PS51110">
    <property type="entry name" value="SAP_A"/>
    <property type="match status" value="1"/>
</dbReference>
<comment type="caution">
    <text evidence="10">The sequence shown here is derived from an EMBL/GenBank/DDBJ whole genome shotgun (WGS) entry which is preliminary data.</text>
</comment>
<keyword evidence="4" id="KW-0677">Repeat</keyword>
<reference evidence="10 11" key="1">
    <citation type="submission" date="2024-05" db="EMBL/GenBank/DDBJ databases">
        <title>Culex pipiens pipiens assembly and annotation.</title>
        <authorList>
            <person name="Alout H."/>
            <person name="Durand T."/>
        </authorList>
    </citation>
    <scope>NUCLEOTIDE SEQUENCE [LARGE SCALE GENOMIC DNA]</scope>
    <source>
        <strain evidence="10">HA-2024</strain>
        <tissue evidence="10">Whole body</tissue>
    </source>
</reference>
<dbReference type="InterPro" id="IPR008138">
    <property type="entry name" value="SapB_2"/>
</dbReference>
<dbReference type="SMART" id="SM00741">
    <property type="entry name" value="SapB"/>
    <property type="match status" value="8"/>
</dbReference>
<accession>A0ABD1DGD9</accession>
<evidence type="ECO:0000256" key="1">
    <source>
        <dbReference type="ARBA" id="ARBA00004613"/>
    </source>
</evidence>
<dbReference type="GO" id="GO:0005737">
    <property type="term" value="C:cytoplasm"/>
    <property type="evidence" value="ECO:0007669"/>
    <property type="project" value="UniProtKB-ARBA"/>
</dbReference>
<evidence type="ECO:0000256" key="5">
    <source>
        <dbReference type="ARBA" id="ARBA00023157"/>
    </source>
</evidence>
<feature type="domain" description="Saposin B-type" evidence="8">
    <location>
        <begin position="828"/>
        <end position="908"/>
    </location>
</feature>
<feature type="domain" description="Saposin B-type" evidence="8">
    <location>
        <begin position="917"/>
        <end position="998"/>
    </location>
</feature>
<organism evidence="10 11">
    <name type="scientific">Culex pipiens pipiens</name>
    <name type="common">Northern house mosquito</name>
    <dbReference type="NCBI Taxonomy" id="38569"/>
    <lineage>
        <taxon>Eukaryota</taxon>
        <taxon>Metazoa</taxon>
        <taxon>Ecdysozoa</taxon>
        <taxon>Arthropoda</taxon>
        <taxon>Hexapoda</taxon>
        <taxon>Insecta</taxon>
        <taxon>Pterygota</taxon>
        <taxon>Neoptera</taxon>
        <taxon>Endopterygota</taxon>
        <taxon>Diptera</taxon>
        <taxon>Nematocera</taxon>
        <taxon>Culicoidea</taxon>
        <taxon>Culicidae</taxon>
        <taxon>Culicinae</taxon>
        <taxon>Culicini</taxon>
        <taxon>Culex</taxon>
        <taxon>Culex</taxon>
    </lineage>
</organism>
<evidence type="ECO:0000256" key="7">
    <source>
        <dbReference type="SAM" id="MobiDB-lite"/>
    </source>
</evidence>
<dbReference type="InterPro" id="IPR003119">
    <property type="entry name" value="SAP_A"/>
</dbReference>
<keyword evidence="2" id="KW-0964">Secreted</keyword>
<dbReference type="GO" id="GO:0005576">
    <property type="term" value="C:extracellular region"/>
    <property type="evidence" value="ECO:0007669"/>
    <property type="project" value="UniProtKB-SubCell"/>
</dbReference>
<dbReference type="Pfam" id="PF03489">
    <property type="entry name" value="SapB_2"/>
    <property type="match status" value="7"/>
</dbReference>
<dbReference type="InterPro" id="IPR011001">
    <property type="entry name" value="Saposin-like"/>
</dbReference>
<evidence type="ECO:0000256" key="3">
    <source>
        <dbReference type="ARBA" id="ARBA00022729"/>
    </source>
</evidence>
<evidence type="ECO:0000259" key="9">
    <source>
        <dbReference type="PROSITE" id="PS51110"/>
    </source>
</evidence>
<gene>
    <name evidence="10" type="ORF">pipiens_008801</name>
</gene>
<feature type="domain" description="Saposin B-type" evidence="8">
    <location>
        <begin position="578"/>
        <end position="659"/>
    </location>
</feature>
<keyword evidence="3" id="KW-0732">Signal</keyword>
<dbReference type="PANTHER" id="PTHR11480:SF3">
    <property type="entry name" value="BCDNA.GH08312"/>
    <property type="match status" value="1"/>
</dbReference>
<comment type="subcellular location">
    <subcellularLocation>
        <location evidence="1">Secreted</location>
    </subcellularLocation>
</comment>
<dbReference type="FunFam" id="1.10.225.10:FF:000002">
    <property type="entry name" value="prosaposin isoform X2"/>
    <property type="match status" value="2"/>
</dbReference>
<feature type="domain" description="Saposin B-type" evidence="8">
    <location>
        <begin position="475"/>
        <end position="556"/>
    </location>
</feature>
<evidence type="ECO:0000256" key="6">
    <source>
        <dbReference type="ARBA" id="ARBA00023180"/>
    </source>
</evidence>
<feature type="domain" description="Saposin B-type" evidence="8">
    <location>
        <begin position="215"/>
        <end position="294"/>
    </location>
</feature>
<dbReference type="SUPFAM" id="SSF47862">
    <property type="entry name" value="Saposin"/>
    <property type="match status" value="8"/>
</dbReference>
<keyword evidence="6" id="KW-0325">Glycoprotein</keyword>
<evidence type="ECO:0000313" key="10">
    <source>
        <dbReference type="EMBL" id="KAL1398638.1"/>
    </source>
</evidence>
<dbReference type="InterPro" id="IPR051428">
    <property type="entry name" value="Sphingo_Act-Surfact_Prot"/>
</dbReference>
<dbReference type="EMBL" id="JBEHCU010005823">
    <property type="protein sequence ID" value="KAL1398638.1"/>
    <property type="molecule type" value="Genomic_DNA"/>
</dbReference>
<dbReference type="InterPro" id="IPR007856">
    <property type="entry name" value="SapB_1"/>
</dbReference>
<feature type="domain" description="Saposin A-type" evidence="9">
    <location>
        <begin position="1019"/>
        <end position="1059"/>
    </location>
</feature>
<feature type="region of interest" description="Disordered" evidence="7">
    <location>
        <begin position="1"/>
        <end position="32"/>
    </location>
</feature>
<evidence type="ECO:0000313" key="11">
    <source>
        <dbReference type="Proteomes" id="UP001562425"/>
    </source>
</evidence>
<sequence>MSFDHSTRSESFSIEKWDEENKSQKFGTPGEQEQETINKIIIMNNIPNPPLDPDRSILTPAAFRSTVKVASSRGTNAKGCGAVTHCIQTVWERQKYPVDNDEICNICLDMVKQARDQLESNETQADLKAVFEGSCNLIPIKVVKKECRKLADDFIPELVEALASQMNPNVVCSVAGLCNNAAIDRMLEEMPAVKPKDKDDLEEPMTEVAIEKRDEEFSCGKCNRIAGLISDRFHASDRDQVLEGFLRFCGQMGSFSDGCSSVVLTYFSEIYDHLEKELTGKNVCHMTGACAGMYHQHEEEKSSEEIEVRPMGGVGVINVNGEDQGQFGDDIPCKLCEQLVDHLRDVLVANTTELEFKEVLEGLCKQTKTFSSECLSLVDQYYEEIYGTLVHNLDSNAACFMIGVCPKGLGASALDGPIMPIVPVKVAVMVGENKPPRKLLTGEGEAKLSAVEVQQAQLPIDRLMGAPASLHLVENGQFCTLCEYFMHFVQEALSEPGNEDEIKNVVGNTCEKLPKAIRGECHTFVDLYGDAVIALLIQSMDPRQVCPQLRMCPASNDDIEIFAPAPIDVTIDANAGQDKPTCPLCLFAVSQLEESIKNDRTKENVKQALDKLCSHLSSKLKLECTDFVETYSAELIEMLVSDFTPQEICVYLKLCVDQRPDLSLLNMEFDRDNRQQTLRRPSYDIETNEIADITVNGQIAVDHQATVSSPECLVCEEMVKEVEKRIQNKKSKEQIKEALEHACDRLRKYKTKCERYIDQHADQIVDLLMKQLSPKEICRTLGFCLAKEVDELEVDEALLDYVVEPAVAEPPKELISPVEVSAAETTNQPPQCAICEFVMVKLESELADKKTEADIENAVRSVCSKLPNTVTKQCDKLIDQYGQFIIKFLATLPPKEICTRLALCEQQLQRLEESSLEIIECAVCQGAIKTVEEILGNKKVDYDIVQDVEKICNTVPARYYEKCVKMVKVYGISMVRQLENFVEREQVCVNMGMCSSPSGYVRFEDEVAEMDHAEKKHAYQVGAKECTWGPAHWCSSEENAQKCNASKFCSEKKLGKWQE</sequence>
<evidence type="ECO:0000259" key="8">
    <source>
        <dbReference type="PROSITE" id="PS50015"/>
    </source>
</evidence>
<dbReference type="AlphaFoldDB" id="A0ABD1DGD9"/>
<dbReference type="PANTHER" id="PTHR11480">
    <property type="entry name" value="SAPOSIN-RELATED"/>
    <property type="match status" value="1"/>
</dbReference>
<proteinExistence type="predicted"/>
<keyword evidence="5" id="KW-1015">Disulfide bond</keyword>
<feature type="domain" description="Saposin B-type" evidence="8">
    <location>
        <begin position="329"/>
        <end position="409"/>
    </location>
</feature>